<evidence type="ECO:0000256" key="14">
    <source>
        <dbReference type="SAM" id="Coils"/>
    </source>
</evidence>
<dbReference type="Ensembl" id="ENSEEET00000063984.1">
    <property type="protein sequence ID" value="ENSEEEP00000062276.1"/>
    <property type="gene ID" value="ENSEEEG00000025930.1"/>
</dbReference>
<dbReference type="FunFam" id="2.40.10.10:FF:000013">
    <property type="entry name" value="Coagulation factor X"/>
    <property type="match status" value="1"/>
</dbReference>
<dbReference type="InterPro" id="IPR033116">
    <property type="entry name" value="TRYPSIN_SER"/>
</dbReference>
<dbReference type="Gene3D" id="2.10.25.10">
    <property type="entry name" value="Laminin"/>
    <property type="match status" value="2"/>
</dbReference>
<dbReference type="PANTHER" id="PTHR24278:SF34">
    <property type="entry name" value="COAGULATION FACTOR VII,-LIKE"/>
    <property type="match status" value="1"/>
</dbReference>
<keyword evidence="10" id="KW-0325">Glycoprotein</keyword>
<dbReference type="FunFam" id="4.10.740.10:FF:000001">
    <property type="entry name" value="vitamin K-dependent protein S"/>
    <property type="match status" value="1"/>
</dbReference>
<proteinExistence type="predicted"/>
<dbReference type="SUPFAM" id="SSF57630">
    <property type="entry name" value="GLA-domain"/>
    <property type="match status" value="1"/>
</dbReference>
<dbReference type="FunFam" id="2.10.25.10:FF:000109">
    <property type="entry name" value="Notch homolog 4, [Drosophila]"/>
    <property type="match status" value="1"/>
</dbReference>
<dbReference type="Pfam" id="PF00594">
    <property type="entry name" value="Gla"/>
    <property type="match status" value="1"/>
</dbReference>
<keyword evidence="7 13" id="KW-0378">Hydrolase</keyword>
<feature type="active site" description="Charge relay system" evidence="11">
    <location>
        <position position="268"/>
    </location>
</feature>
<dbReference type="SMART" id="SM00069">
    <property type="entry name" value="GLA"/>
    <property type="match status" value="1"/>
</dbReference>
<evidence type="ECO:0000256" key="6">
    <source>
        <dbReference type="ARBA" id="ARBA00022737"/>
    </source>
</evidence>
<evidence type="ECO:0000256" key="8">
    <source>
        <dbReference type="ARBA" id="ARBA00022837"/>
    </source>
</evidence>
<evidence type="ECO:0000256" key="5">
    <source>
        <dbReference type="ARBA" id="ARBA00022729"/>
    </source>
</evidence>
<evidence type="ECO:0000259" key="18">
    <source>
        <dbReference type="PROSITE" id="PS50998"/>
    </source>
</evidence>
<comment type="subcellular location">
    <subcellularLocation>
        <location evidence="1">Secreted</location>
    </subcellularLocation>
</comment>
<keyword evidence="6" id="KW-0677">Repeat</keyword>
<evidence type="ECO:0000256" key="7">
    <source>
        <dbReference type="ARBA" id="ARBA00022801"/>
    </source>
</evidence>
<evidence type="ECO:0000259" key="16">
    <source>
        <dbReference type="PROSITE" id="PS50026"/>
    </source>
</evidence>
<dbReference type="CDD" id="cd00054">
    <property type="entry name" value="EGF_CA"/>
    <property type="match status" value="1"/>
</dbReference>
<dbReference type="InterPro" id="IPR001881">
    <property type="entry name" value="EGF-like_Ca-bd_dom"/>
</dbReference>
<reference evidence="19" key="2">
    <citation type="submission" date="2025-08" db="UniProtKB">
        <authorList>
            <consortium name="Ensembl"/>
        </authorList>
    </citation>
    <scope>IDENTIFICATION</scope>
</reference>
<comment type="caution">
    <text evidence="12">Lacks conserved residue(s) required for the propagation of feature annotation.</text>
</comment>
<dbReference type="SMART" id="SM00181">
    <property type="entry name" value="EGF"/>
    <property type="match status" value="2"/>
</dbReference>
<evidence type="ECO:0000256" key="1">
    <source>
        <dbReference type="ARBA" id="ARBA00004613"/>
    </source>
</evidence>
<dbReference type="InterPro" id="IPR035972">
    <property type="entry name" value="GLA-like_dom_SF"/>
</dbReference>
<protein>
    <recommendedName>
        <fullName evidence="21">Coagulation factor VII, like</fullName>
    </recommendedName>
</protein>
<keyword evidence="15" id="KW-0812">Transmembrane</keyword>
<keyword evidence="8" id="KW-0106">Calcium</keyword>
<evidence type="ECO:0000256" key="2">
    <source>
        <dbReference type="ARBA" id="ARBA00022525"/>
    </source>
</evidence>
<feature type="active site" description="Charge relay system" evidence="11">
    <location>
        <position position="316"/>
    </location>
</feature>
<dbReference type="InterPro" id="IPR001254">
    <property type="entry name" value="Trypsin_dom"/>
</dbReference>
<dbReference type="FunFam" id="2.10.25.10:FF:000513">
    <property type="entry name" value="Coagulation factor VII"/>
    <property type="match status" value="1"/>
</dbReference>
<dbReference type="InterPro" id="IPR000742">
    <property type="entry name" value="EGF"/>
</dbReference>
<evidence type="ECO:0000259" key="17">
    <source>
        <dbReference type="PROSITE" id="PS50240"/>
    </source>
</evidence>
<dbReference type="Pfam" id="PF00089">
    <property type="entry name" value="Trypsin"/>
    <property type="match status" value="1"/>
</dbReference>
<feature type="domain" description="Peptidase S1" evidence="17">
    <location>
        <begin position="228"/>
        <end position="462"/>
    </location>
</feature>
<dbReference type="PROSITE" id="PS00022">
    <property type="entry name" value="EGF_1"/>
    <property type="match status" value="1"/>
</dbReference>
<evidence type="ECO:0000256" key="13">
    <source>
        <dbReference type="RuleBase" id="RU363034"/>
    </source>
</evidence>
<keyword evidence="14" id="KW-0175">Coiled coil</keyword>
<dbReference type="Gene3D" id="4.10.740.10">
    <property type="entry name" value="Coagulation Factor IX"/>
    <property type="match status" value="1"/>
</dbReference>
<dbReference type="PROSITE" id="PS50998">
    <property type="entry name" value="GLA_2"/>
    <property type="match status" value="1"/>
</dbReference>
<keyword evidence="20" id="KW-1185">Reference proteome</keyword>
<evidence type="ECO:0000313" key="19">
    <source>
        <dbReference type="Ensembl" id="ENSEEEP00000062276.1"/>
    </source>
</evidence>
<evidence type="ECO:0008006" key="21">
    <source>
        <dbReference type="Google" id="ProtNLM"/>
    </source>
</evidence>
<dbReference type="InterPro" id="IPR009003">
    <property type="entry name" value="Peptidase_S1_PA"/>
</dbReference>
<gene>
    <name evidence="19" type="primary">F7</name>
</gene>
<dbReference type="SMART" id="SM00020">
    <property type="entry name" value="Tryp_SPc"/>
    <property type="match status" value="1"/>
</dbReference>
<keyword evidence="13" id="KW-0720">Serine protease</keyword>
<dbReference type="PIRSF" id="PIRSF001143">
    <property type="entry name" value="Factor_X"/>
    <property type="match status" value="1"/>
</dbReference>
<evidence type="ECO:0000256" key="10">
    <source>
        <dbReference type="ARBA" id="ARBA00023180"/>
    </source>
</evidence>
<evidence type="ECO:0000313" key="20">
    <source>
        <dbReference type="Proteomes" id="UP000314983"/>
    </source>
</evidence>
<dbReference type="InterPro" id="IPR012224">
    <property type="entry name" value="Pept_S1A_FX"/>
</dbReference>
<dbReference type="SUPFAM" id="SSF57196">
    <property type="entry name" value="EGF/Laminin"/>
    <property type="match status" value="1"/>
</dbReference>
<evidence type="ECO:0000256" key="11">
    <source>
        <dbReference type="PIRSR" id="PIRSR001143-1"/>
    </source>
</evidence>
<dbReference type="Pfam" id="PF14670">
    <property type="entry name" value="FXa_inhibition"/>
    <property type="match status" value="1"/>
</dbReference>
<dbReference type="PROSITE" id="PS00135">
    <property type="entry name" value="TRYPSIN_SER"/>
    <property type="match status" value="1"/>
</dbReference>
<dbReference type="PROSITE" id="PS00134">
    <property type="entry name" value="TRYPSIN_HIS"/>
    <property type="match status" value="1"/>
</dbReference>
<keyword evidence="15" id="KW-0472">Membrane</keyword>
<evidence type="ECO:0000256" key="15">
    <source>
        <dbReference type="SAM" id="Phobius"/>
    </source>
</evidence>
<dbReference type="PROSITE" id="PS00011">
    <property type="entry name" value="GLA_1"/>
    <property type="match status" value="1"/>
</dbReference>
<feature type="transmembrane region" description="Helical" evidence="15">
    <location>
        <begin position="44"/>
        <end position="66"/>
    </location>
</feature>
<feature type="domain" description="Gla" evidence="18">
    <location>
        <begin position="81"/>
        <end position="127"/>
    </location>
</feature>
<keyword evidence="2" id="KW-0964">Secreted</keyword>
<dbReference type="InterPro" id="IPR043504">
    <property type="entry name" value="Peptidase_S1_PA_chymotrypsin"/>
</dbReference>
<dbReference type="GO" id="GO:0007596">
    <property type="term" value="P:blood coagulation"/>
    <property type="evidence" value="ECO:0007669"/>
    <property type="project" value="InterPro"/>
</dbReference>
<dbReference type="AlphaFoldDB" id="A0AAY5EZQ3"/>
<dbReference type="InterPro" id="IPR017857">
    <property type="entry name" value="Coagulation_fac-like_Gla_dom"/>
</dbReference>
<evidence type="ECO:0000256" key="4">
    <source>
        <dbReference type="ARBA" id="ARBA00022670"/>
    </source>
</evidence>
<keyword evidence="3 12" id="KW-0245">EGF-like domain</keyword>
<dbReference type="PROSITE" id="PS50240">
    <property type="entry name" value="TRYPSIN_DOM"/>
    <property type="match status" value="1"/>
</dbReference>
<sequence length="464" mass="52040">MLVRACVRVCGKNCSVVHKVSRQTECFGQRSVISWKSTLLMKNLCLKHSALCLVSLYLFLVAHVILSRTDASQVLLNRHRRANSFIEELKLADLERECLEEKCSYEEAREIFSIPDQLDAFWRVYTEVDHCKSEPCQNGATCDTQTNTYICICPPMFEGRNCDKEILNSYGCLYKNGGCEHFCTEAEDLTSSCHCAPGYSLSTDNSSCVPQVKFPCGRTDVTNVGPRIVKGHICPKGECPWQALLEYEGQYKCGGIILDYQWILTAAHCVWKQHPSKLQVSVGKHNRNVKEATEQLRKVSKVLIHPQYNFTTSDSDLALLRLRRNISLNSYVIPICLPPAQGTFDRTLKTVRTSTVSGWGRLSQFGPPSLMLQRLEVPLVPLVSCQAHSGLRVTNNMLCAGYREGGRDACQGDSGGPLVTKYNTTWFLTGIVSWGKGCARANMYGIYTRVAVFVEWITNNMAKE</sequence>
<feature type="domain" description="EGF-like" evidence="16">
    <location>
        <begin position="127"/>
        <end position="163"/>
    </location>
</feature>
<dbReference type="GO" id="GO:0005509">
    <property type="term" value="F:calcium ion binding"/>
    <property type="evidence" value="ECO:0007669"/>
    <property type="project" value="InterPro"/>
</dbReference>
<dbReference type="GO" id="GO:0004252">
    <property type="term" value="F:serine-type endopeptidase activity"/>
    <property type="evidence" value="ECO:0007669"/>
    <property type="project" value="InterPro"/>
</dbReference>
<dbReference type="PROSITE" id="PS50026">
    <property type="entry name" value="EGF_3"/>
    <property type="match status" value="1"/>
</dbReference>
<dbReference type="Proteomes" id="UP000314983">
    <property type="component" value="Chromosome 16"/>
</dbReference>
<evidence type="ECO:0000256" key="3">
    <source>
        <dbReference type="ARBA" id="ARBA00022536"/>
    </source>
</evidence>
<dbReference type="Gene3D" id="2.40.10.10">
    <property type="entry name" value="Trypsin-like serine proteases"/>
    <property type="match status" value="1"/>
</dbReference>
<feature type="coiled-coil region" evidence="14">
    <location>
        <begin position="82"/>
        <end position="111"/>
    </location>
</feature>
<name>A0AAY5EZQ3_ELEEL</name>
<dbReference type="InterPro" id="IPR050442">
    <property type="entry name" value="Peptidase_S1_coag_factors"/>
</dbReference>
<dbReference type="GO" id="GO:0006508">
    <property type="term" value="P:proteolysis"/>
    <property type="evidence" value="ECO:0007669"/>
    <property type="project" value="UniProtKB-KW"/>
</dbReference>
<dbReference type="PRINTS" id="PR00001">
    <property type="entry name" value="GLABLOOD"/>
</dbReference>
<dbReference type="SUPFAM" id="SSF50494">
    <property type="entry name" value="Trypsin-like serine proteases"/>
    <property type="match status" value="1"/>
</dbReference>
<feature type="disulfide bond" evidence="12">
    <location>
        <begin position="153"/>
        <end position="162"/>
    </location>
</feature>
<reference evidence="19" key="3">
    <citation type="submission" date="2025-09" db="UniProtKB">
        <authorList>
            <consortium name="Ensembl"/>
        </authorList>
    </citation>
    <scope>IDENTIFICATION</scope>
</reference>
<keyword evidence="4 13" id="KW-0645">Protease</keyword>
<dbReference type="Pfam" id="PF00008">
    <property type="entry name" value="EGF"/>
    <property type="match status" value="1"/>
</dbReference>
<dbReference type="CDD" id="cd00190">
    <property type="entry name" value="Tryp_SPc"/>
    <property type="match status" value="1"/>
</dbReference>
<dbReference type="InterPro" id="IPR001314">
    <property type="entry name" value="Peptidase_S1A"/>
</dbReference>
<keyword evidence="15" id="KW-1133">Transmembrane helix</keyword>
<organism evidence="19 20">
    <name type="scientific">Electrophorus electricus</name>
    <name type="common">Electric eel</name>
    <name type="synonym">Gymnotus electricus</name>
    <dbReference type="NCBI Taxonomy" id="8005"/>
    <lineage>
        <taxon>Eukaryota</taxon>
        <taxon>Metazoa</taxon>
        <taxon>Chordata</taxon>
        <taxon>Craniata</taxon>
        <taxon>Vertebrata</taxon>
        <taxon>Euteleostomi</taxon>
        <taxon>Actinopterygii</taxon>
        <taxon>Neopterygii</taxon>
        <taxon>Teleostei</taxon>
        <taxon>Ostariophysi</taxon>
        <taxon>Gymnotiformes</taxon>
        <taxon>Gymnotoidei</taxon>
        <taxon>Gymnotidae</taxon>
        <taxon>Electrophorus</taxon>
    </lineage>
</organism>
<evidence type="ECO:0000256" key="12">
    <source>
        <dbReference type="PROSITE-ProRule" id="PRU00076"/>
    </source>
</evidence>
<keyword evidence="5" id="KW-0732">Signal</keyword>
<dbReference type="PANTHER" id="PTHR24278">
    <property type="entry name" value="COAGULATION FACTOR"/>
    <property type="match status" value="1"/>
</dbReference>
<dbReference type="InterPro" id="IPR018114">
    <property type="entry name" value="TRYPSIN_HIS"/>
</dbReference>
<feature type="active site" description="Charge relay system" evidence="11">
    <location>
        <position position="414"/>
    </location>
</feature>
<keyword evidence="9 12" id="KW-1015">Disulfide bond</keyword>
<dbReference type="GO" id="GO:0005615">
    <property type="term" value="C:extracellular space"/>
    <property type="evidence" value="ECO:0007669"/>
    <property type="project" value="TreeGrafter"/>
</dbReference>
<dbReference type="SMART" id="SM00179">
    <property type="entry name" value="EGF_CA"/>
    <property type="match status" value="1"/>
</dbReference>
<evidence type="ECO:0000256" key="9">
    <source>
        <dbReference type="ARBA" id="ARBA00023157"/>
    </source>
</evidence>
<accession>A0AAY5EZQ3</accession>
<reference evidence="19 20" key="1">
    <citation type="submission" date="2020-05" db="EMBL/GenBank/DDBJ databases">
        <title>Electrophorus electricus (electric eel) genome, fEleEle1, primary haplotype.</title>
        <authorList>
            <person name="Myers G."/>
            <person name="Meyer A."/>
            <person name="Fedrigo O."/>
            <person name="Formenti G."/>
            <person name="Rhie A."/>
            <person name="Tracey A."/>
            <person name="Sims Y."/>
            <person name="Jarvis E.D."/>
        </authorList>
    </citation>
    <scope>NUCLEOTIDE SEQUENCE [LARGE SCALE GENOMIC DNA]</scope>
</reference>
<dbReference type="InterPro" id="IPR000294">
    <property type="entry name" value="GLA_domain"/>
</dbReference>
<dbReference type="PRINTS" id="PR00722">
    <property type="entry name" value="CHYMOTRYPSIN"/>
</dbReference>
<dbReference type="GeneTree" id="ENSGT00940000154474"/>